<organism evidence="2 3">
    <name type="scientific">Planktotalea frisia</name>
    <dbReference type="NCBI Taxonomy" id="696762"/>
    <lineage>
        <taxon>Bacteria</taxon>
        <taxon>Pseudomonadati</taxon>
        <taxon>Pseudomonadota</taxon>
        <taxon>Alphaproteobacteria</taxon>
        <taxon>Rhodobacterales</taxon>
        <taxon>Paracoccaceae</taxon>
        <taxon>Planktotalea</taxon>
    </lineage>
</organism>
<evidence type="ECO:0000256" key="1">
    <source>
        <dbReference type="SAM" id="SignalP"/>
    </source>
</evidence>
<dbReference type="EMBL" id="MLCB01000095">
    <property type="protein sequence ID" value="OJI94465.1"/>
    <property type="molecule type" value="Genomic_DNA"/>
</dbReference>
<reference evidence="2 3" key="1">
    <citation type="submission" date="2016-10" db="EMBL/GenBank/DDBJ databases">
        <title>Genome sequence of Planktotalea frisia SH6-1.</title>
        <authorList>
            <person name="Poehlein A."/>
            <person name="Bakenhus I."/>
            <person name="Voget S."/>
            <person name="Brinkhoff T."/>
            <person name="Simon M."/>
        </authorList>
    </citation>
    <scope>NUCLEOTIDE SEQUENCE [LARGE SCALE GENOMIC DNA]</scope>
    <source>
        <strain evidence="2 3">SH6-1</strain>
    </source>
</reference>
<dbReference type="Proteomes" id="UP000184514">
    <property type="component" value="Unassembled WGS sequence"/>
</dbReference>
<feature type="signal peptide" evidence="1">
    <location>
        <begin position="1"/>
        <end position="28"/>
    </location>
</feature>
<comment type="caution">
    <text evidence="2">The sequence shown here is derived from an EMBL/GenBank/DDBJ whole genome shotgun (WGS) entry which is preliminary data.</text>
</comment>
<dbReference type="RefSeq" id="WP_072629883.1">
    <property type="nucleotide sequence ID" value="NZ_MLCB01000095.1"/>
</dbReference>
<keyword evidence="3" id="KW-1185">Reference proteome</keyword>
<accession>A0A1L9NYU9</accession>
<evidence type="ECO:0000313" key="2">
    <source>
        <dbReference type="EMBL" id="OJI94465.1"/>
    </source>
</evidence>
<feature type="chain" id="PRO_5009887236" evidence="1">
    <location>
        <begin position="29"/>
        <end position="188"/>
    </location>
</feature>
<dbReference type="STRING" id="696762.PFRI_12850"/>
<gene>
    <name evidence="2" type="ORF">PFRI_12850</name>
</gene>
<name>A0A1L9NYU9_9RHOB</name>
<dbReference type="AlphaFoldDB" id="A0A1L9NYU9"/>
<evidence type="ECO:0000313" key="3">
    <source>
        <dbReference type="Proteomes" id="UP000184514"/>
    </source>
</evidence>
<protein>
    <submittedName>
        <fullName evidence="2">Uncharacterized protein</fullName>
    </submittedName>
</protein>
<sequence length="188" mass="19695">MTQKLSTLRNSVFTAAVIALAVSLPASAEMAGSLKQIVNTFQNGQATGGAEMAVDAKSAVTITDGVELPGFAFHVYDVDATGDSVTMTLVAKLEKLMVTKYDETTFDRYYIELDREVTSAEIAASSDENFSASVEILAPGTQVTAAGAFVEGLASAYTFENGAILVTVGDGTDLTKIIENNGSLTVNF</sequence>
<proteinExistence type="predicted"/>
<keyword evidence="1" id="KW-0732">Signal</keyword>